<reference evidence="1 2" key="1">
    <citation type="journal article" date="2022" name="Plant J.">
        <title>Chromosome-level genome of Camellia lanceoleosa provides a valuable resource for understanding genome evolution and self-incompatibility.</title>
        <authorList>
            <person name="Gong W."/>
            <person name="Xiao S."/>
            <person name="Wang L."/>
            <person name="Liao Z."/>
            <person name="Chang Y."/>
            <person name="Mo W."/>
            <person name="Hu G."/>
            <person name="Li W."/>
            <person name="Zhao G."/>
            <person name="Zhu H."/>
            <person name="Hu X."/>
            <person name="Ji K."/>
            <person name="Xiang X."/>
            <person name="Song Q."/>
            <person name="Yuan D."/>
            <person name="Jin S."/>
            <person name="Zhang L."/>
        </authorList>
    </citation>
    <scope>NUCLEOTIDE SEQUENCE [LARGE SCALE GENOMIC DNA]</scope>
    <source>
        <strain evidence="1">SQ_2022a</strain>
    </source>
</reference>
<evidence type="ECO:0000313" key="1">
    <source>
        <dbReference type="EMBL" id="KAI8017727.1"/>
    </source>
</evidence>
<sequence length="388" mass="42954">MDWELKASGWDFTDFGREEDTRLATLVGSSSLGVHKNGGGFSVDLKLGGLGDLGDGSIDKLKEPGGSTIASSPSGSLKRTRAINGTQNVSCLVDGCIADLSNCREYHRRHRVCERHSKTPVVIVGGKEQRFCQQCSRFQSLGEFDEEKRSCRKRLDGHNRRRRKPQPEAFYMSSGSFLSNHQGVRLLNFSGPQAYTTSTTGAVPTWPRVSEYHQDLHVVNQQSTTPNTLGCVYNGGDKRFPFLLANEPERSSNQAVPEFSICQRLLNNRASPERGRGFQKILSDGLAQSVNSKLALSLLSSNRTQNSETSLTHILQRDMIHPNQPMGMSFHFDGLAQYSRSQGVVEEKPPVLVPQGGNTNNLCNEIFQVAPYDFLEEGASQVIPFSWK</sequence>
<evidence type="ECO:0000313" key="2">
    <source>
        <dbReference type="Proteomes" id="UP001060215"/>
    </source>
</evidence>
<proteinExistence type="predicted"/>
<name>A0ACC0HYZ6_9ERIC</name>
<keyword evidence="2" id="KW-1185">Reference proteome</keyword>
<comment type="caution">
    <text evidence="1">The sequence shown here is derived from an EMBL/GenBank/DDBJ whole genome shotgun (WGS) entry which is preliminary data.</text>
</comment>
<dbReference type="Proteomes" id="UP001060215">
    <property type="component" value="Chromosome 2"/>
</dbReference>
<dbReference type="EMBL" id="CM045759">
    <property type="protein sequence ID" value="KAI8017727.1"/>
    <property type="molecule type" value="Genomic_DNA"/>
</dbReference>
<accession>A0ACC0HYZ6</accession>
<organism evidence="1 2">
    <name type="scientific">Camellia lanceoleosa</name>
    <dbReference type="NCBI Taxonomy" id="1840588"/>
    <lineage>
        <taxon>Eukaryota</taxon>
        <taxon>Viridiplantae</taxon>
        <taxon>Streptophyta</taxon>
        <taxon>Embryophyta</taxon>
        <taxon>Tracheophyta</taxon>
        <taxon>Spermatophyta</taxon>
        <taxon>Magnoliopsida</taxon>
        <taxon>eudicotyledons</taxon>
        <taxon>Gunneridae</taxon>
        <taxon>Pentapetalae</taxon>
        <taxon>asterids</taxon>
        <taxon>Ericales</taxon>
        <taxon>Theaceae</taxon>
        <taxon>Camellia</taxon>
    </lineage>
</organism>
<gene>
    <name evidence="1" type="ORF">LOK49_LG04G03513</name>
</gene>
<protein>
    <submittedName>
        <fullName evidence="1">Teosinte glume architecture 1</fullName>
    </submittedName>
</protein>